<evidence type="ECO:0000313" key="1">
    <source>
        <dbReference type="EMBL" id="MDQ0291236.1"/>
    </source>
</evidence>
<proteinExistence type="predicted"/>
<evidence type="ECO:0000313" key="2">
    <source>
        <dbReference type="Proteomes" id="UP001238163"/>
    </source>
</evidence>
<dbReference type="NCBIfam" id="TIGR04137">
    <property type="entry name" value="Chlam_Ver_rRNA"/>
    <property type="match status" value="1"/>
</dbReference>
<comment type="caution">
    <text evidence="1">The sequence shown here is derived from an EMBL/GenBank/DDBJ whole genome shotgun (WGS) entry which is preliminary data.</text>
</comment>
<organism evidence="1 2">
    <name type="scientific">Oligosphaera ethanolica</name>
    <dbReference type="NCBI Taxonomy" id="760260"/>
    <lineage>
        <taxon>Bacteria</taxon>
        <taxon>Pseudomonadati</taxon>
        <taxon>Lentisphaerota</taxon>
        <taxon>Oligosphaeria</taxon>
        <taxon>Oligosphaerales</taxon>
        <taxon>Oligosphaeraceae</taxon>
        <taxon>Oligosphaera</taxon>
    </lineage>
</organism>
<reference evidence="1" key="1">
    <citation type="submission" date="2023-07" db="EMBL/GenBank/DDBJ databases">
        <title>Genomic Encyclopedia of Type Strains, Phase IV (KMG-IV): sequencing the most valuable type-strain genomes for metagenomic binning, comparative biology and taxonomic classification.</title>
        <authorList>
            <person name="Goeker M."/>
        </authorList>
    </citation>
    <scope>NUCLEOTIDE SEQUENCE</scope>
    <source>
        <strain evidence="1">DSM 24202</strain>
    </source>
</reference>
<sequence length="51" mass="5966">MSIHPSLKTKGAVSERRNVLKRYERIDLLKKEGRYKDGDRAWGLPKTKPEL</sequence>
<dbReference type="Proteomes" id="UP001238163">
    <property type="component" value="Unassembled WGS sequence"/>
</dbReference>
<dbReference type="RefSeq" id="WP_307263732.1">
    <property type="nucleotide sequence ID" value="NZ_JAUSVL010000001.1"/>
</dbReference>
<gene>
    <name evidence="1" type="ORF">J3R75_003343</name>
</gene>
<name>A0AAE4AQ48_9BACT</name>
<protein>
    <submittedName>
        <fullName evidence="1">Small basic protein (TIGR04137 family)</fullName>
    </submittedName>
</protein>
<accession>A0AAE4AQ48</accession>
<dbReference type="EMBL" id="JAUSVL010000001">
    <property type="protein sequence ID" value="MDQ0291236.1"/>
    <property type="molecule type" value="Genomic_DNA"/>
</dbReference>
<dbReference type="InterPro" id="IPR026405">
    <property type="entry name" value="Chlam/Ver/Plancto_rRNA"/>
</dbReference>
<keyword evidence="2" id="KW-1185">Reference proteome</keyword>
<dbReference type="AlphaFoldDB" id="A0AAE4AQ48"/>